<name>A0AAP9NEC6_BACFG</name>
<dbReference type="RefSeq" id="WP_005778745.1">
    <property type="nucleotide sequence ID" value="NZ_CP054003.1"/>
</dbReference>
<dbReference type="EMBL" id="CP054003">
    <property type="protein sequence ID" value="QKH85278.1"/>
    <property type="molecule type" value="Genomic_DNA"/>
</dbReference>
<organism evidence="1 2">
    <name type="scientific">Bacteroides fragilis</name>
    <dbReference type="NCBI Taxonomy" id="817"/>
    <lineage>
        <taxon>Bacteria</taxon>
        <taxon>Pseudomonadati</taxon>
        <taxon>Bacteroidota</taxon>
        <taxon>Bacteroidia</taxon>
        <taxon>Bacteroidales</taxon>
        <taxon>Bacteroidaceae</taxon>
        <taxon>Bacteroides</taxon>
    </lineage>
</organism>
<accession>A0AAP9NEC6</accession>
<sequence>MNKADYINKQIGDWQAMDFVIGYEIHLSNNHDQDCEMCRMLAGKYPKRFIWHGWHDKCTCFVTSILQDPDEFDNQELDEMKRTLEGHIPLKLEPNELIEVLPINFLTWYAKNINEMIEQDMFPDFVRNNIDLIKCSFDYYRKRI</sequence>
<proteinExistence type="predicted"/>
<evidence type="ECO:0000313" key="1">
    <source>
        <dbReference type="EMBL" id="QKH85278.1"/>
    </source>
</evidence>
<dbReference type="AlphaFoldDB" id="A0AAP9NEC6"/>
<gene>
    <name evidence="1" type="ORF">FOC69_13225</name>
</gene>
<evidence type="ECO:0000313" key="2">
    <source>
        <dbReference type="Proteomes" id="UP000501467"/>
    </source>
</evidence>
<protein>
    <submittedName>
        <fullName evidence="1">Uncharacterized protein</fullName>
    </submittedName>
</protein>
<dbReference type="Proteomes" id="UP000501467">
    <property type="component" value="Chromosome"/>
</dbReference>
<reference evidence="1 2" key="1">
    <citation type="submission" date="2020-05" db="EMBL/GenBank/DDBJ databases">
        <title>FDA dAtabase for Regulatory Grade micrObial Sequences (FDA-ARGOS): Supporting development and validation of Infectious Disease Dx tests.</title>
        <authorList>
            <person name="Bojja K."/>
            <person name="Kessler A."/>
            <person name="Tallon L."/>
            <person name="Sadzewicz L."/>
            <person name="Zhao X."/>
            <person name="Vavikolanu K."/>
            <person name="Mehta A."/>
            <person name="Aluvathingal J."/>
            <person name="Nadendla S."/>
            <person name="Myers T."/>
            <person name="Yan Y."/>
            <person name="Sichtig H."/>
        </authorList>
    </citation>
    <scope>NUCLEOTIDE SEQUENCE [LARGE SCALE GENOMIC DNA]</scope>
    <source>
        <strain evidence="1 2">FDAARGOS_763</strain>
    </source>
</reference>